<keyword evidence="1" id="KW-1185">Reference proteome</keyword>
<dbReference type="GeneID" id="103606369"/>
<dbReference type="InterPro" id="IPR026082">
    <property type="entry name" value="ABCA"/>
</dbReference>
<name>A0ABM0S8K8_GALVR</name>
<accession>A0ABM0S8K8</accession>
<feature type="non-terminal residue" evidence="2">
    <location>
        <position position="1"/>
    </location>
</feature>
<dbReference type="GO" id="GO:0005524">
    <property type="term" value="F:ATP binding"/>
    <property type="evidence" value="ECO:0007669"/>
    <property type="project" value="UniProtKB-KW"/>
</dbReference>
<evidence type="ECO:0000313" key="1">
    <source>
        <dbReference type="Proteomes" id="UP000694923"/>
    </source>
</evidence>
<proteinExistence type="predicted"/>
<dbReference type="PANTHER" id="PTHR19229">
    <property type="entry name" value="ATP-BINDING CASSETTE TRANSPORTER SUBFAMILY A ABCA"/>
    <property type="match status" value="1"/>
</dbReference>
<organism evidence="1 2">
    <name type="scientific">Galeopterus variegatus</name>
    <name type="common">Malayan flying lemur</name>
    <name type="synonym">Cynocephalus variegatus</name>
    <dbReference type="NCBI Taxonomy" id="482537"/>
    <lineage>
        <taxon>Eukaryota</taxon>
        <taxon>Metazoa</taxon>
        <taxon>Chordata</taxon>
        <taxon>Craniata</taxon>
        <taxon>Vertebrata</taxon>
        <taxon>Euteleostomi</taxon>
        <taxon>Mammalia</taxon>
        <taxon>Eutheria</taxon>
        <taxon>Euarchontoglires</taxon>
        <taxon>Dermoptera</taxon>
        <taxon>Cynocephalidae</taxon>
        <taxon>Galeopterus</taxon>
    </lineage>
</organism>
<reference evidence="2" key="1">
    <citation type="submission" date="2025-08" db="UniProtKB">
        <authorList>
            <consortium name="RefSeq"/>
        </authorList>
    </citation>
    <scope>IDENTIFICATION</scope>
</reference>
<dbReference type="RefSeq" id="XP_008589199.1">
    <property type="nucleotide sequence ID" value="XM_008590977.1"/>
</dbReference>
<evidence type="ECO:0000313" key="2">
    <source>
        <dbReference type="RefSeq" id="XP_008589199.1"/>
    </source>
</evidence>
<keyword evidence="2" id="KW-0547">Nucleotide-binding</keyword>
<protein>
    <submittedName>
        <fullName evidence="2">ATP-binding cassette sub-family A member 13</fullName>
    </submittedName>
</protein>
<dbReference type="PANTHER" id="PTHR19229:SF113">
    <property type="entry name" value="ATP-BINDING CASSETTE SUB-FAMILY A MEMBER 13"/>
    <property type="match status" value="1"/>
</dbReference>
<gene>
    <name evidence="2" type="primary">ABCA13</name>
</gene>
<sequence length="3310" mass="377594">MDLNKTEDVIQKLESLHQQPHVWHFLLLLPRLRTNNIHWEDGMPVVVHFLHAILNSLTSLEDLDWEIQWEKKSVYHLSLQNMVWDPQKVRSDLQSQFGFDDLHTEQILNYSAELKEIPTESSLERMVCSVLSSTSEDEAEREGHHGDCHPKWSEAKNYLVHEVSWLRIYKQVFDQWLQGSLLQKVLTDMARGLEALRGQFEDKSKLWKVVEALHTGLVLLNDSLTAAGPEDNHTSPKILRHLRKLQSVLQNLPQWPALKRLLQLDGALRNAIAQHLHFVQEIFIHLEMSADSRWFGPDRLKLEKDVFFWELKQMLSKNATDICLNGCLSEKETLLAPGNSSIWGGLRGLLCHHNSSNDTGVLNKLLGLVEDADHILQAVIAGHTNMPVSVPGGYLGWQELEMQLSEASLSCTRLFRLPGAEGSPGNGNFSGVCEHQLVSTVIFHILEKVQSSLEQTPYWKAFIRFIRKTCEVVQYVNMQGCFQNSLFAFSEESPCYKENMDWKIISDNYFTFLNNLLKSPRLSISRALNFTKHLLMMEKKLHSLEDEQMTFLLSFVGFLEKLLLPNPFDTSSVLKFHNLPSLTENILNISTLWISHVKSLEKDASAIDIQKLLEFGKEVIEEMQTFESHWMQKKSRNILRFMELILFEINPKLLELWVYGISKEERAKLGKLATLLNSSVLENDKILSKSFNFSQLFRSDLPKSPAMNMDFVPLSETIINNLYEFGFLKQEQASEALDIVYAIRNASDLFSALSEPQKQEVDKILTHVYLNVFKDKDSALLLQIYSSFYQYVYKFLSIQNREPLLTFVTQISKLILDIIKQFNFQNISKAFAFLSETVRVLGGISEVSYCQQLLSIFNYLELQVQSLMSTESHEFEVIHATLTGLKQLLIVDEDFRISLFQYMSQLFNGSSEALLGDECFVLNSKYISSVNYSTDERSSFILPRAQIFSNLSANVSIFNEFMAVHCTVSWLQMWTEIWGSIAQIFKFDMNVFTPLHVGLTQLLDELENDVKIFKSCQEIFPAHHAARLILNLFKNVTQPVDFHNWDDFLYLRDLLVALGNASVTAKSLNLDQVEKSLFTMETALHQLKIFPLNTNTSREFLYSLFEVFIALSNTSEYIDRNVHLVNHFSNNLTNYGEQFESIITELRETILFLRNVSHDPALLSCVDVFKNVTEFILEDGLLYINTSQRTLHILAILNSAFSSENTISRLKGCIAWVDVINNLYTMYNSSFSKGHLQSILGSFRDKENEMNSTLKIMTWVLNIKGPLCSLNESNIHCVNIYLKDITDFLNIILSTVFEKEKVSKFEILLALLNDSTNQVRMIINNLTRDFDFASQSNWKHFPELILKSIEMPDEIPNQFQNIWLHLIALGKEIQKLLKGIFPNILENNSSSKTEEFFSMLATSPKEKDVSNLGNSIYHLANYLALNLSHDLQNSPKIILDEIMKAVGLGIQLMKDAFTSLMPTVYHNIPQNTGHIQILKKVTSLMHTLRQADIDLLVDQLEQISESLMDFFKNISGVGTGKLGLNLFVGLMEKVVDSSHSWNVNHLLQLSRLLPKDDVNAVVDMYYVLPQAVRFLQRAVDKNITEALKDVYNFTLLHGISISKITKEDFAVVIKTLLDTIELISDKPGVISEALTCLPMVWCWNHTTSGFQENSKLEACDVHRFMSSSFYSKVTNILDHLHLSPPGNNSRCSNESLLMEITRTVVCVIHELVDWNSILLELSEVFHVRTSLVKTVQEFWHKMLPFIQLSGSQSNDSISEVCPHGPIKQVALQIIEKLKNVNVTKITSGENILDKLSSLNKIRDVIEGTETSAQNNISLNLERILKSISGDWSLENSTHLLSPFMKLVNANLTGGLEALSSFTKKSEATYNSEDQWLDFEQTVKDLTHDFIVKNLISEINKEIQSVNLVALQNISLQLSDFLEILNASSLKMLEIIEDFLLVTKNWLCEYANEDYFRMIQTLFVLMTNESSTDDIALLTKDITSFLGYLKNISTEGHFDVAFLTHLLNREQITNFSVVQLPFESILINSINKLARNFQAAGPNLSDTDLHIMNFINLTLNHIRSESDGKTICPPRSIVDFMKPLLKAVFSLLLKENSESKIALLLKDFHKDVIAEMSFVPEDKILEILKLDQFLILMKEDRLMSIFSSVKETIYHLIKSSFILDGEFSFDGHRGLEFLGDLFNALLRETSVKNKTENNLDFLTVVSQLLFPVNSSEDLFRLNHDLRSALELVREISTEMASLMDTLLNSPYKHFHTLYPTLQKVILAKLTDLLSLINNLFPLRNRAISQITERLLGVISRAGEESHVPEPFLEVSRTLSMLLSDSAELRSLVTSVDSTVKLLKLAKKVAGNVATIFESHFISNAKDTMKFFDTLYSIIQQNVQHLVKEITTLKKDYFMFDKADDLLMPFLDLAFGMFRVRPNISQESDVFSMSSSILSYVKQSKDFSDTLDEIAEFLTSVEINLGDVEHLVVTINNGTQIFSMDSMNIWEEILDCLVPINNMTTQMDFLHPNPISTHGSQDTKWDRIHELIIFWGKMLLQNSTEIGTYLQMVSDLTLEALWNSVKKDDWNVFNLLLTFVQPPNNLLKTIETVVEASSGIKSDYGGDLNKGLFFDMSLIQNVTHRELEKTVQMMLSKIGLLKKGLLPNNSQWINTVRTLFQSLFEIFIDTTGMKVTSEKEERTKKEITDFPFSFKPLSSFEKHLRGLFVLTEYWQKVLLTDQSVVEMCQVFQQPMKPLEAIETLQKVEMMVLQVLVIFAEHPALTKDILCATLSCKQGGIKRLILSAIHGVTLVHGHYQEIEKMWFLPSQLNCESLSRNLSSTLESFKSNLENATEQDCSCQPVPEAAQQRMLMDAQNLEETWSSGNPIMTFLSNLTVTQDVKVKDLFKNITKLTEELRSSVHISDETIHSILEADISHSKTLIPSEANGLLSSLLDVISSLSSLLAKAQHVFEYLPEFLHTLKITAFLDSPDFQQVSQNVQAKSSAFGSFQSVMKMFCKDQASFLSNSNMFVNLPRVNELLEDDKEKFNIPENSTPFCLKLYQEILQSPNGALVWSFLKPILHGKILYTPDTPEINKVIQKANYTFSFVDKLKTLSETLLKVSSLFQRSGNSPMFTQLQEALGNKFIRNFVESQLHIDVDTLTEKLQTYGGMLDKMFNHAEAGHFRFLGRVLVNLSSCVVLNRFHAVESVDALETKAHELMQQNNFLASVIFNSSLASKNFRSESLKLPPHVTYTIRTSVLYSMRTDLVKNPSWKFHPQSLPAEGFKYNYIFVPLQDMIERAIILVQTGQEALEPSTQTQAIPYLCHTSDL</sequence>
<dbReference type="Proteomes" id="UP000694923">
    <property type="component" value="Unplaced"/>
</dbReference>
<keyword evidence="2" id="KW-0067">ATP-binding</keyword>